<comment type="caution">
    <text evidence="1">The sequence shown here is derived from an EMBL/GenBank/DDBJ whole genome shotgun (WGS) entry which is preliminary data.</text>
</comment>
<dbReference type="EMBL" id="WQMT02000005">
    <property type="protein sequence ID" value="KAG9223373.1"/>
    <property type="molecule type" value="Genomic_DNA"/>
</dbReference>
<evidence type="ECO:0000313" key="2">
    <source>
        <dbReference type="Proteomes" id="UP000824881"/>
    </source>
</evidence>
<gene>
    <name evidence="1" type="ORF">CCMSSC00406_0009264</name>
</gene>
<name>A0ACB7IYN0_PLECO</name>
<evidence type="ECO:0000313" key="1">
    <source>
        <dbReference type="EMBL" id="KAG9223373.1"/>
    </source>
</evidence>
<sequence>MGTRSKRKTSKSAPPPPHSQAVFSPKVLRSMTTRKPSGASALPAVGGTPVVGGTNVPAVPRVTTSRASSVPPSAKVSPAQPSPVPVETPSSGVLLEAEATPPPAASTSKGKGKSVQLPPLSSLDSSPHMPLHLPAPQAPSVVDLSYDLRNPTSRMSASRSKATLSAPASPTPSLASLIPNPSSTPGSLLLSSEPPNLFLGVASVYGILVESLPESVERWHVVPNGAEDPLESFGGKGGLLPDQSADTSALMRQVLLRWRSPHRLLHWDNLSVDLPGLIARELLVKATDFKEEEGPEGPLYSIRPAMLDGIGHVVLAVQQILLALGELRDVPASRAFQIDPNYAFTRSLERSTEKARLELTWETLLRQLSRAHTNIEAQIRSLYRFFNESDARLSQLSFDSTQDEIRMQYGTRSPRTELAKLWYAEDKRKTLPDHLRGTADGLVADLIADGYSIPAYNKSSSPKPISSVSARHVVNKQIQFAPVADVISSHPISRLPGLKLPYDKTGGPLSRPSTYRLGVKDIPPNLTTRSSSGSRPADQSAWLSWRGDGYKGSPPPSRRIRPNGRRGGGPPDDDDDDDDDGDGSGRGPPRQGPPPHRRPPGAPDDDPENYGRGRRPRRHGPPDDPDGSSDPSEPQDPPEGHRRVSPPRPAERWQVNHKIPMTALPEWNGEGRTLIDYLTDLASYSELGEMMEADIAQIAPSRFTAAAKDWFTTLPTEVRRLACSSYLNFILCIREHFMDAHWIDERTIEYEEMCFRQEGHSRESPLQFIQRRLKYSRFLNSDNDDNDVGMVQRILRTQPSCWAIHLNTETCQTVVELIRKLKTMNEGLIADWERSELARRSRTARASSSARRFYSRKSVAHNVEGNGSEASGDSRSPSPTHDSRRPEETRNKWPKGGSWDGYSFTRDDSRSSDPPPRDTCWICTSPRHVHRECPHFAKWESLRLAWLNKGGSDRRSSTRPRVARNAETNNDEDLSLLMVDPDKEPRLSPPSSPSFESSSPDDSLNPSIPDPEEFEDNFESEVFLTESLVNYFRTSRNSVASAKPPQPAAGPRLIRAIKRRRFPEGRSSLGIKALHMPAHVGSLDAPQIVARLDSGADVTLMSEDFHSTLAEPPAIKEGIRMRLYQLTGSAQVLGYVRTKLLVPTVTGDVVAFDLEAYVVRGMRVPLLLGEDFQTAYELGVRRKASGECEITPLDNSYCLAASSNEDIDPGFKARKAFVGQAFLKGKHRVRSRRQMRGPSAEAPPVLARNTLRISPGCVANVPIDAPFGLQDTWLVEKMLISDECCELASTPTTIISADNPYVPIANPTSHPVMIRKGDVVGRLHDPQTYLDAPHTEETLEKWTSTAEALKLILQDGLRSEKEPDEYENWGPKTASVPEDSDEEDVVKAVNLGADIPDSVRPRLEEVLRKNSSAFGLAGRLGHVRTKATIPLNQDVKPISLPMYGASPAKKEVIDAQLKKWFENDVIEPSVSPWGFPCLVIYRNGKPRLCVDYRKLNAVTVADEFPIPRQTEIIQALSGSQIISSFDALAGFNQMEIEESSRPKTAFRSHRGLFQFKRMPFGLRNGPSIFQRFMQEVLSPYLWIFALVYIDDIVVYSRSWDDHLKHLDAVLGSIARAGVTLAPSKCFIGYSSILLLGQKVSRLGLSTHKEKVAAIMELARPNSVQELQRYLGMIVYFSSYIPHYSHIAAPLFALLKKGAKWTWQAEHDLAFQNTRNALARAPVLGHPVQGSPYRLYTDASDYALGASLQQVQSIVIKDLEGSPAYDRLKRAHETGEPIPSLVLKLPNSHEDASLQKREWAASFEDTVVDIERVIAYWSRTLKSAERNYSATEREALGAKEALVKFQPFIEGEAITLVTDHAALQWAKSYENANRRLAAWGAVFAAYPKLQVVHRQGRVHSNVDPLSRLPRIPAHTSPVQDVLEAIIPDEDKRRLAQNAEDRKNAAVKAAFSSWWLHEALAPAEEVARTSERLANAVQTRRMRREAQPTAPDAVEETTGPSLESEALPFAGPGTLGSWNSSNGEVSNPKEGTDPEDHWTYPLGIRPPESGDEESLVKAHLLVGFAPRELKEWRVAYDRDSYFKDKFEKSASRNPDTMLTPSRFQQGTNGLLYFVDADWNYRLCVPQEKIPFILKQMHESAYESAHEGARRFAGRLRELFFWPNLIKDAQEYARSCDICQKIKVDRTKRMGGLRPAHIPAYPYETVSLDLITGLPASSAEAFTAVLVIVDKLTKYALFLPTHDTLDQQGFARLFITHVVNTYGLPSRIICDRDKRWTSVFWRSIVSRYGCHLAVSSAHHPQTDGQTEVLNATLETMLRAYVAKDRTSWAEYLSELAFAYNSSIHSSTGKWPDFLLLGYKPQQSAALLVPNRDGVDRPFLPSQTAERFTEDLELIRASARDALVLAQEKQARAYNARRRPVEAIEPGDLVLVNPHSLQLVEAEGTGRKLIQRMIGPFEVLEKLNPLVYRLRLPTNYPMHPVINLSHLKRYVPSEHRFGERSQLPPTRDLLPAAEEWEVEAILGHKVSSRKTGRKRYYLVRWKGLDATDDSWLSEYELRNAPELKREYLRRLETPKK</sequence>
<protein>
    <submittedName>
        <fullName evidence="1">Uncharacterized protein</fullName>
    </submittedName>
</protein>
<accession>A0ACB7IYN0</accession>
<dbReference type="Proteomes" id="UP000824881">
    <property type="component" value="Unassembled WGS sequence"/>
</dbReference>
<organism evidence="1 2">
    <name type="scientific">Pleurotus cornucopiae</name>
    <name type="common">Cornucopia mushroom</name>
    <dbReference type="NCBI Taxonomy" id="5321"/>
    <lineage>
        <taxon>Eukaryota</taxon>
        <taxon>Fungi</taxon>
        <taxon>Dikarya</taxon>
        <taxon>Basidiomycota</taxon>
        <taxon>Agaricomycotina</taxon>
        <taxon>Agaricomycetes</taxon>
        <taxon>Agaricomycetidae</taxon>
        <taxon>Agaricales</taxon>
        <taxon>Pleurotineae</taxon>
        <taxon>Pleurotaceae</taxon>
        <taxon>Pleurotus</taxon>
    </lineage>
</organism>
<reference evidence="1 2" key="1">
    <citation type="journal article" date="2021" name="Appl. Environ. Microbiol.">
        <title>Genetic linkage and physical mapping for an oyster mushroom Pleurotus cornucopiae and QTL analysis for the trait cap color.</title>
        <authorList>
            <person name="Zhang Y."/>
            <person name="Gao W."/>
            <person name="Sonnenberg A."/>
            <person name="Chen Q."/>
            <person name="Zhang J."/>
            <person name="Huang C."/>
        </authorList>
    </citation>
    <scope>NUCLEOTIDE SEQUENCE [LARGE SCALE GENOMIC DNA]</scope>
    <source>
        <strain evidence="1">CCMSSC00406</strain>
    </source>
</reference>
<proteinExistence type="predicted"/>
<keyword evidence="2" id="KW-1185">Reference proteome</keyword>